<comment type="caution">
    <text evidence="1">The sequence shown here is derived from an EMBL/GenBank/DDBJ whole genome shotgun (WGS) entry which is preliminary data.</text>
</comment>
<evidence type="ECO:0000313" key="2">
    <source>
        <dbReference type="Proteomes" id="UP000789901"/>
    </source>
</evidence>
<proteinExistence type="predicted"/>
<accession>A0ABN7V0H3</accession>
<dbReference type="EMBL" id="CAJVQB010007642">
    <property type="protein sequence ID" value="CAG8706744.1"/>
    <property type="molecule type" value="Genomic_DNA"/>
</dbReference>
<organism evidence="1 2">
    <name type="scientific">Gigaspora margarita</name>
    <dbReference type="NCBI Taxonomy" id="4874"/>
    <lineage>
        <taxon>Eukaryota</taxon>
        <taxon>Fungi</taxon>
        <taxon>Fungi incertae sedis</taxon>
        <taxon>Mucoromycota</taxon>
        <taxon>Glomeromycotina</taxon>
        <taxon>Glomeromycetes</taxon>
        <taxon>Diversisporales</taxon>
        <taxon>Gigasporaceae</taxon>
        <taxon>Gigaspora</taxon>
    </lineage>
</organism>
<name>A0ABN7V0H3_GIGMA</name>
<evidence type="ECO:0000313" key="1">
    <source>
        <dbReference type="EMBL" id="CAG8706744.1"/>
    </source>
</evidence>
<sequence length="43" mass="5372">MIFTLRTREIQSKITFAEYHRTFFRFFLELISTTLKEITEWNL</sequence>
<protein>
    <submittedName>
        <fullName evidence="1">6497_t:CDS:1</fullName>
    </submittedName>
</protein>
<keyword evidence="2" id="KW-1185">Reference proteome</keyword>
<feature type="non-terminal residue" evidence="1">
    <location>
        <position position="43"/>
    </location>
</feature>
<dbReference type="Proteomes" id="UP000789901">
    <property type="component" value="Unassembled WGS sequence"/>
</dbReference>
<reference evidence="1 2" key="1">
    <citation type="submission" date="2021-06" db="EMBL/GenBank/DDBJ databases">
        <authorList>
            <person name="Kallberg Y."/>
            <person name="Tangrot J."/>
            <person name="Rosling A."/>
        </authorList>
    </citation>
    <scope>NUCLEOTIDE SEQUENCE [LARGE SCALE GENOMIC DNA]</scope>
    <source>
        <strain evidence="1 2">120-4 pot B 10/14</strain>
    </source>
</reference>
<gene>
    <name evidence="1" type="ORF">GMARGA_LOCUS12492</name>
</gene>